<sequence>MRVISSTNGLVAVAAGLFVALSSKSVLAEEGFVPTPERIKELVHMVRQDCGSCHGLTLKGGLGPALTPDALQDKPYEGLLATLYRGRPGTPMPPFMGILTEEESSWIVRQLMAGFPEDGGPLPVAAPGVRVR</sequence>
<dbReference type="Proteomes" id="UP000599523">
    <property type="component" value="Unassembled WGS sequence"/>
</dbReference>
<evidence type="ECO:0000313" key="7">
    <source>
        <dbReference type="EMBL" id="NMG03959.1"/>
    </source>
</evidence>
<feature type="domain" description="Cytochrome c" evidence="6">
    <location>
        <begin position="34"/>
        <end position="115"/>
    </location>
</feature>
<keyword evidence="8" id="KW-1185">Reference proteome</keyword>
<evidence type="ECO:0000313" key="8">
    <source>
        <dbReference type="Proteomes" id="UP000599523"/>
    </source>
</evidence>
<evidence type="ECO:0000259" key="6">
    <source>
        <dbReference type="PROSITE" id="PS51007"/>
    </source>
</evidence>
<evidence type="ECO:0000256" key="3">
    <source>
        <dbReference type="ARBA" id="ARBA00023004"/>
    </source>
</evidence>
<dbReference type="AlphaFoldDB" id="A0A972FC21"/>
<reference evidence="7" key="1">
    <citation type="submission" date="2019-12" db="EMBL/GenBank/DDBJ databases">
        <title>Comparative genomics gives insights into the taxonomy of the Azoarcus-Aromatoleum group and reveals separate origins of nif in the plant-associated Azoarcus and non-plant-associated Aromatoleum sub-groups.</title>
        <authorList>
            <person name="Lafos M."/>
            <person name="Maluk M."/>
            <person name="Batista M."/>
            <person name="Junghare M."/>
            <person name="Carmona M."/>
            <person name="Faoro H."/>
            <person name="Cruz L.M."/>
            <person name="Battistoni F."/>
            <person name="De Souza E."/>
            <person name="Pedrosa F."/>
            <person name="Chen W.-M."/>
            <person name="Poole P.S."/>
            <person name="Dixon R.A."/>
            <person name="James E.K."/>
        </authorList>
    </citation>
    <scope>NUCLEOTIDE SEQUENCE</scope>
    <source>
        <strain evidence="7">NSC3</strain>
    </source>
</reference>
<dbReference type="EMBL" id="WTVM01000084">
    <property type="protein sequence ID" value="NMG03959.1"/>
    <property type="molecule type" value="Genomic_DNA"/>
</dbReference>
<dbReference type="GO" id="GO:0020037">
    <property type="term" value="F:heme binding"/>
    <property type="evidence" value="ECO:0007669"/>
    <property type="project" value="InterPro"/>
</dbReference>
<dbReference type="GO" id="GO:0009055">
    <property type="term" value="F:electron transfer activity"/>
    <property type="evidence" value="ECO:0007669"/>
    <property type="project" value="InterPro"/>
</dbReference>
<dbReference type="InterPro" id="IPR036909">
    <property type="entry name" value="Cyt_c-like_dom_sf"/>
</dbReference>
<organism evidence="7 8">
    <name type="scientific">Azoarcus taiwanensis</name>
    <dbReference type="NCBI Taxonomy" id="666964"/>
    <lineage>
        <taxon>Bacteria</taxon>
        <taxon>Pseudomonadati</taxon>
        <taxon>Pseudomonadota</taxon>
        <taxon>Betaproteobacteria</taxon>
        <taxon>Rhodocyclales</taxon>
        <taxon>Zoogloeaceae</taxon>
        <taxon>Azoarcus</taxon>
    </lineage>
</organism>
<evidence type="ECO:0000256" key="5">
    <source>
        <dbReference type="SAM" id="SignalP"/>
    </source>
</evidence>
<feature type="chain" id="PRO_5038007088" evidence="5">
    <location>
        <begin position="29"/>
        <end position="132"/>
    </location>
</feature>
<keyword evidence="2 4" id="KW-0479">Metal-binding</keyword>
<name>A0A972FC21_9RHOO</name>
<keyword evidence="3 4" id="KW-0408">Iron</keyword>
<evidence type="ECO:0000256" key="2">
    <source>
        <dbReference type="ARBA" id="ARBA00022723"/>
    </source>
</evidence>
<comment type="caution">
    <text evidence="7">The sequence shown here is derived from an EMBL/GenBank/DDBJ whole genome shotgun (WGS) entry which is preliminary data.</text>
</comment>
<dbReference type="Gene3D" id="1.10.760.10">
    <property type="entry name" value="Cytochrome c-like domain"/>
    <property type="match status" value="1"/>
</dbReference>
<dbReference type="InterPro" id="IPR009056">
    <property type="entry name" value="Cyt_c-like_dom"/>
</dbReference>
<evidence type="ECO:0000256" key="4">
    <source>
        <dbReference type="PROSITE-ProRule" id="PRU00433"/>
    </source>
</evidence>
<dbReference type="Pfam" id="PF13442">
    <property type="entry name" value="Cytochrome_CBB3"/>
    <property type="match status" value="1"/>
</dbReference>
<proteinExistence type="predicted"/>
<feature type="signal peptide" evidence="5">
    <location>
        <begin position="1"/>
        <end position="28"/>
    </location>
</feature>
<dbReference type="SUPFAM" id="SSF46626">
    <property type="entry name" value="Cytochrome c"/>
    <property type="match status" value="1"/>
</dbReference>
<dbReference type="PROSITE" id="PS51007">
    <property type="entry name" value="CYTC"/>
    <property type="match status" value="1"/>
</dbReference>
<keyword evidence="1 4" id="KW-0349">Heme</keyword>
<dbReference type="RefSeq" id="WP_168988660.1">
    <property type="nucleotide sequence ID" value="NZ_CAWPHM010000313.1"/>
</dbReference>
<gene>
    <name evidence="7" type="ORF">GPA21_13425</name>
</gene>
<evidence type="ECO:0000256" key="1">
    <source>
        <dbReference type="ARBA" id="ARBA00022617"/>
    </source>
</evidence>
<protein>
    <submittedName>
        <fullName evidence="7">Cytochrome c</fullName>
    </submittedName>
</protein>
<keyword evidence="5" id="KW-0732">Signal</keyword>
<accession>A0A972FC21</accession>
<dbReference type="GO" id="GO:0046872">
    <property type="term" value="F:metal ion binding"/>
    <property type="evidence" value="ECO:0007669"/>
    <property type="project" value="UniProtKB-KW"/>
</dbReference>